<dbReference type="Pfam" id="PF08447">
    <property type="entry name" value="PAS_3"/>
    <property type="match status" value="2"/>
</dbReference>
<keyword evidence="11 19" id="KW-0418">Kinase</keyword>
<keyword evidence="6" id="KW-0597">Phosphoprotein</keyword>
<dbReference type="PROSITE" id="PS50109">
    <property type="entry name" value="HIS_KIN"/>
    <property type="match status" value="1"/>
</dbReference>
<dbReference type="InterPro" id="IPR036890">
    <property type="entry name" value="HATPase_C_sf"/>
</dbReference>
<evidence type="ECO:0000256" key="11">
    <source>
        <dbReference type="ARBA" id="ARBA00022777"/>
    </source>
</evidence>
<dbReference type="FunFam" id="3.30.565.10:FF:000042">
    <property type="entry name" value="Two-component sensor histidine kinase KdpD"/>
    <property type="match status" value="1"/>
</dbReference>
<keyword evidence="4" id="KW-1003">Cell membrane</keyword>
<evidence type="ECO:0000256" key="2">
    <source>
        <dbReference type="ARBA" id="ARBA00004429"/>
    </source>
</evidence>
<keyword evidence="20" id="KW-1185">Reference proteome</keyword>
<evidence type="ECO:0000256" key="15">
    <source>
        <dbReference type="ARBA" id="ARBA00023136"/>
    </source>
</evidence>
<evidence type="ECO:0000256" key="9">
    <source>
        <dbReference type="ARBA" id="ARBA00022737"/>
    </source>
</evidence>
<dbReference type="SMART" id="SM00387">
    <property type="entry name" value="HATPase_c"/>
    <property type="match status" value="1"/>
</dbReference>
<keyword evidence="14" id="KW-0902">Two-component regulatory system</keyword>
<name>A0A176Z2V8_9BRAD</name>
<feature type="domain" description="PAC" evidence="18">
    <location>
        <begin position="378"/>
        <end position="430"/>
    </location>
</feature>
<dbReference type="InterPro" id="IPR003594">
    <property type="entry name" value="HATPase_dom"/>
</dbReference>
<dbReference type="InterPro" id="IPR003661">
    <property type="entry name" value="HisK_dim/P_dom"/>
</dbReference>
<dbReference type="GO" id="GO:0005524">
    <property type="term" value="F:ATP binding"/>
    <property type="evidence" value="ECO:0007669"/>
    <property type="project" value="UniProtKB-KW"/>
</dbReference>
<dbReference type="SUPFAM" id="SSF55874">
    <property type="entry name" value="ATPase domain of HSP90 chaperone/DNA topoisomerase II/histidine kinase"/>
    <property type="match status" value="1"/>
</dbReference>
<dbReference type="FunFam" id="3.30.450.20:FF:000088">
    <property type="entry name" value="Sensory transduction histidine kinase"/>
    <property type="match status" value="2"/>
</dbReference>
<feature type="domain" description="Histidine kinase" evidence="16">
    <location>
        <begin position="587"/>
        <end position="805"/>
    </location>
</feature>
<dbReference type="Pfam" id="PF00989">
    <property type="entry name" value="PAS"/>
    <property type="match status" value="1"/>
</dbReference>
<dbReference type="GO" id="GO:0006355">
    <property type="term" value="P:regulation of DNA-templated transcription"/>
    <property type="evidence" value="ECO:0007669"/>
    <property type="project" value="InterPro"/>
</dbReference>
<evidence type="ECO:0000256" key="6">
    <source>
        <dbReference type="ARBA" id="ARBA00022553"/>
    </source>
</evidence>
<dbReference type="InterPro" id="IPR004358">
    <property type="entry name" value="Sig_transdc_His_kin-like_C"/>
</dbReference>
<dbReference type="InterPro" id="IPR000014">
    <property type="entry name" value="PAS"/>
</dbReference>
<dbReference type="PANTHER" id="PTHR43304:SF1">
    <property type="entry name" value="PAC DOMAIN-CONTAINING PROTEIN"/>
    <property type="match status" value="1"/>
</dbReference>
<evidence type="ECO:0000256" key="1">
    <source>
        <dbReference type="ARBA" id="ARBA00000085"/>
    </source>
</evidence>
<reference evidence="19 20" key="1">
    <citation type="submission" date="2016-02" db="EMBL/GenBank/DDBJ databases">
        <title>Draft genome sequence of the strain BR 10247T Bradyrhizobium neotropicale isolated from nodules of Centrolobium paraense.</title>
        <authorList>
            <person name="Simoes-Araujo J.L."/>
            <person name="Barauna A.C."/>
            <person name="Silva K."/>
            <person name="Zilli J.E."/>
        </authorList>
    </citation>
    <scope>NUCLEOTIDE SEQUENCE [LARGE SCALE GENOMIC DNA]</scope>
    <source>
        <strain evidence="19 20">BR 10247</strain>
    </source>
</reference>
<dbReference type="RefSeq" id="WP_063679618.1">
    <property type="nucleotide sequence ID" value="NZ_LSEF01000064.1"/>
</dbReference>
<comment type="catalytic activity">
    <reaction evidence="1">
        <text>ATP + protein L-histidine = ADP + protein N-phospho-L-histidine.</text>
        <dbReference type="EC" id="2.7.13.3"/>
    </reaction>
</comment>
<dbReference type="InterPro" id="IPR013767">
    <property type="entry name" value="PAS_fold"/>
</dbReference>
<comment type="caution">
    <text evidence="19">The sequence shown here is derived from an EMBL/GenBank/DDBJ whole genome shotgun (WGS) entry which is preliminary data.</text>
</comment>
<keyword evidence="15" id="KW-0472">Membrane</keyword>
<dbReference type="InterPro" id="IPR052162">
    <property type="entry name" value="Sensor_kinase/Photoreceptor"/>
</dbReference>
<evidence type="ECO:0000256" key="5">
    <source>
        <dbReference type="ARBA" id="ARBA00022519"/>
    </source>
</evidence>
<keyword evidence="8" id="KW-0812">Transmembrane</keyword>
<feature type="domain" description="PAC" evidence="18">
    <location>
        <begin position="512"/>
        <end position="564"/>
    </location>
</feature>
<proteinExistence type="predicted"/>
<dbReference type="InterPro" id="IPR036097">
    <property type="entry name" value="HisK_dim/P_sf"/>
</dbReference>
<evidence type="ECO:0000256" key="13">
    <source>
        <dbReference type="ARBA" id="ARBA00022989"/>
    </source>
</evidence>
<dbReference type="CDD" id="cd00082">
    <property type="entry name" value="HisKA"/>
    <property type="match status" value="1"/>
</dbReference>
<dbReference type="InterPro" id="IPR013655">
    <property type="entry name" value="PAS_fold_3"/>
</dbReference>
<dbReference type="Proteomes" id="UP000077173">
    <property type="component" value="Unassembled WGS sequence"/>
</dbReference>
<dbReference type="PRINTS" id="PR00344">
    <property type="entry name" value="BCTRLSENSOR"/>
</dbReference>
<keyword evidence="10" id="KW-0547">Nucleotide-binding</keyword>
<evidence type="ECO:0000256" key="12">
    <source>
        <dbReference type="ARBA" id="ARBA00022840"/>
    </source>
</evidence>
<dbReference type="Gene3D" id="3.30.565.10">
    <property type="entry name" value="Histidine kinase-like ATPase, C-terminal domain"/>
    <property type="match status" value="1"/>
</dbReference>
<evidence type="ECO:0000313" key="20">
    <source>
        <dbReference type="Proteomes" id="UP000077173"/>
    </source>
</evidence>
<evidence type="ECO:0000256" key="7">
    <source>
        <dbReference type="ARBA" id="ARBA00022679"/>
    </source>
</evidence>
<comment type="subcellular location">
    <subcellularLocation>
        <location evidence="2">Cell inner membrane</location>
        <topology evidence="2">Multi-pass membrane protein</topology>
    </subcellularLocation>
</comment>
<keyword evidence="13" id="KW-1133">Transmembrane helix</keyword>
<evidence type="ECO:0000256" key="3">
    <source>
        <dbReference type="ARBA" id="ARBA00012438"/>
    </source>
</evidence>
<dbReference type="GO" id="GO:0005886">
    <property type="term" value="C:plasma membrane"/>
    <property type="evidence" value="ECO:0007669"/>
    <property type="project" value="UniProtKB-SubCell"/>
</dbReference>
<dbReference type="PROSITE" id="PS50112">
    <property type="entry name" value="PAS"/>
    <property type="match status" value="1"/>
</dbReference>
<evidence type="ECO:0000259" key="16">
    <source>
        <dbReference type="PROSITE" id="PS50109"/>
    </source>
</evidence>
<dbReference type="GO" id="GO:0000155">
    <property type="term" value="F:phosphorelay sensor kinase activity"/>
    <property type="evidence" value="ECO:0007669"/>
    <property type="project" value="InterPro"/>
</dbReference>
<dbReference type="EMBL" id="LSEF01000064">
    <property type="protein sequence ID" value="OAF15039.1"/>
    <property type="molecule type" value="Genomic_DNA"/>
</dbReference>
<evidence type="ECO:0000256" key="8">
    <source>
        <dbReference type="ARBA" id="ARBA00022692"/>
    </source>
</evidence>
<feature type="domain" description="PAC" evidence="18">
    <location>
        <begin position="250"/>
        <end position="301"/>
    </location>
</feature>
<dbReference type="PANTHER" id="PTHR43304">
    <property type="entry name" value="PHYTOCHROME-LIKE PROTEIN CPH1"/>
    <property type="match status" value="1"/>
</dbReference>
<evidence type="ECO:0000259" key="18">
    <source>
        <dbReference type="PROSITE" id="PS50113"/>
    </source>
</evidence>
<dbReference type="SUPFAM" id="SSF55785">
    <property type="entry name" value="PYP-like sensor domain (PAS domain)"/>
    <property type="match status" value="4"/>
</dbReference>
<evidence type="ECO:0000313" key="19">
    <source>
        <dbReference type="EMBL" id="OAF15039.1"/>
    </source>
</evidence>
<dbReference type="CDD" id="cd00130">
    <property type="entry name" value="PAS"/>
    <property type="match status" value="3"/>
</dbReference>
<dbReference type="InterPro" id="IPR005467">
    <property type="entry name" value="His_kinase_dom"/>
</dbReference>
<dbReference type="Pfam" id="PF00512">
    <property type="entry name" value="HisKA"/>
    <property type="match status" value="1"/>
</dbReference>
<dbReference type="InterPro" id="IPR001610">
    <property type="entry name" value="PAC"/>
</dbReference>
<dbReference type="Pfam" id="PF13426">
    <property type="entry name" value="PAS_9"/>
    <property type="match status" value="1"/>
</dbReference>
<protein>
    <recommendedName>
        <fullName evidence="3">histidine kinase</fullName>
        <ecNumber evidence="3">2.7.13.3</ecNumber>
    </recommendedName>
</protein>
<dbReference type="FunFam" id="2.10.70.100:FF:000001">
    <property type="entry name" value="Sensory transduction histidine kinase"/>
    <property type="match status" value="1"/>
</dbReference>
<keyword evidence="9" id="KW-0677">Repeat</keyword>
<feature type="domain" description="PAS" evidence="17">
    <location>
        <begin position="50"/>
        <end position="120"/>
    </location>
</feature>
<dbReference type="GO" id="GO:0042802">
    <property type="term" value="F:identical protein binding"/>
    <property type="evidence" value="ECO:0007669"/>
    <property type="project" value="UniProtKB-ARBA"/>
</dbReference>
<dbReference type="InterPro" id="IPR035965">
    <property type="entry name" value="PAS-like_dom_sf"/>
</dbReference>
<evidence type="ECO:0000256" key="4">
    <source>
        <dbReference type="ARBA" id="ARBA00022475"/>
    </source>
</evidence>
<feature type="domain" description="PAC" evidence="18">
    <location>
        <begin position="124"/>
        <end position="175"/>
    </location>
</feature>
<dbReference type="EC" id="2.7.13.3" evidence="3"/>
<dbReference type="SMART" id="SM00086">
    <property type="entry name" value="PAC"/>
    <property type="match status" value="4"/>
</dbReference>
<sequence length="809" mass="90634">MMPGQIAKFGNSAAQFLLGGLAALRSFGNGEKNRSAVRDDLREDTDLRDAVKQWREVFEHNPVMYFMVDPAGTVLNVNTFGAAQLGYTAAELIGKSVLNVFFEEDHDAVRRCVALCLKTLDQSHTWEIRKFRKDGSVLWVRENAKAMLRGDGTPIVLIACENITQRKETEDALRQSEAYLAQAQELSHTGSFGLSLATGEAVWSRETFRIFQCDPATKPTLNFVFQRIHPEDRETVRRTLDRAYREAEDFDHEYRLLMPDGSVKYLHSVARAVRRASGRIEFVGAVTDVTVAKEAEQRLRRSEAYLAEAQRLSHTSSWAWDVHRQEFAYRSAELYRLFGFEPDQIDVPARAFQQRILPEDFRRIAEVEREAVRQKGAFQIDFRIARPDGSITRVHTEGHPVIGSDGEVIEIIGTHIDVTEQFAAKEALQKAFDELKTSEQRFRDYAETASDWFWETGPDHRITRISEHADTSTAPPTGLIGLSRWDIPPDAEFEPEKWEQHRAALDAHLPFRDLVYHSRDRNGHPIYVRTSGKPFHDGNGNFLGYRGVSSDVTAAIRAEQAEEALRKAQGELAHVTRVTTLGELTASIAHEITQPLAAVISNADACIGWLDREPADQKAARRSAEWIVEDANRASEVIRRIRALAKKTEIEVVSLDINEVVREAVALVRRELATHAVSVRMELASNLPRICGDRIQLQQVLINLVMNGIEAMQANVDRPRELAIRSSQADEDGDGLLLTVTDRGVGLGKEVTQRIFTPFFTTKSGGLGMGLSICRSIIEAHAGRLSAFPNDGGGATFQIALPLPHKDTS</sequence>
<dbReference type="Gene3D" id="2.10.70.100">
    <property type="match status" value="2"/>
</dbReference>
<evidence type="ECO:0000259" key="17">
    <source>
        <dbReference type="PROSITE" id="PS50112"/>
    </source>
</evidence>
<dbReference type="NCBIfam" id="TIGR00229">
    <property type="entry name" value="sensory_box"/>
    <property type="match status" value="3"/>
</dbReference>
<keyword evidence="5" id="KW-0997">Cell inner membrane</keyword>
<dbReference type="FunFam" id="1.10.287.130:FF:000055">
    <property type="entry name" value="Two-component sensor histidine kinase"/>
    <property type="match status" value="1"/>
</dbReference>
<dbReference type="SMART" id="SM00091">
    <property type="entry name" value="PAS"/>
    <property type="match status" value="4"/>
</dbReference>
<dbReference type="FunFam" id="3.30.450.20:FF:000179">
    <property type="entry name" value="PAS domain-containing sensor histidine kinase"/>
    <property type="match status" value="1"/>
</dbReference>
<gene>
    <name evidence="19" type="ORF">AXW67_16890</name>
</gene>
<dbReference type="SUPFAM" id="SSF47384">
    <property type="entry name" value="Homodimeric domain of signal transducing histidine kinase"/>
    <property type="match status" value="1"/>
</dbReference>
<accession>A0A176Z2V8</accession>
<evidence type="ECO:0000256" key="14">
    <source>
        <dbReference type="ARBA" id="ARBA00023012"/>
    </source>
</evidence>
<dbReference type="SMART" id="SM00388">
    <property type="entry name" value="HisKA"/>
    <property type="match status" value="1"/>
</dbReference>
<dbReference type="Gene3D" id="3.30.450.20">
    <property type="entry name" value="PAS domain"/>
    <property type="match status" value="4"/>
</dbReference>
<keyword evidence="7" id="KW-0808">Transferase</keyword>
<organism evidence="19 20">
    <name type="scientific">Bradyrhizobium neotropicale</name>
    <dbReference type="NCBI Taxonomy" id="1497615"/>
    <lineage>
        <taxon>Bacteria</taxon>
        <taxon>Pseudomonadati</taxon>
        <taxon>Pseudomonadota</taxon>
        <taxon>Alphaproteobacteria</taxon>
        <taxon>Hyphomicrobiales</taxon>
        <taxon>Nitrobacteraceae</taxon>
        <taxon>Bradyrhizobium</taxon>
    </lineage>
</organism>
<dbReference type="Gene3D" id="1.10.287.130">
    <property type="match status" value="1"/>
</dbReference>
<evidence type="ECO:0000256" key="10">
    <source>
        <dbReference type="ARBA" id="ARBA00022741"/>
    </source>
</evidence>
<dbReference type="InterPro" id="IPR000700">
    <property type="entry name" value="PAS-assoc_C"/>
</dbReference>
<dbReference type="Pfam" id="PF02518">
    <property type="entry name" value="HATPase_c"/>
    <property type="match status" value="1"/>
</dbReference>
<dbReference type="PROSITE" id="PS50113">
    <property type="entry name" value="PAC"/>
    <property type="match status" value="4"/>
</dbReference>
<dbReference type="AlphaFoldDB" id="A0A176Z2V8"/>
<keyword evidence="12" id="KW-0067">ATP-binding</keyword>